<comment type="subcellular location">
    <subcellularLocation>
        <location evidence="1">Cell inner membrane</location>
        <topology evidence="1">Multi-pass membrane protein</topology>
    </subcellularLocation>
    <subcellularLocation>
        <location evidence="8">Cell membrane</location>
        <topology evidence="8">Multi-pass membrane protein</topology>
    </subcellularLocation>
</comment>
<keyword evidence="3" id="KW-1003">Cell membrane</keyword>
<name>A0ABP5NPP6_9MICC</name>
<feature type="transmembrane region" description="Helical" evidence="8">
    <location>
        <begin position="142"/>
        <end position="166"/>
    </location>
</feature>
<dbReference type="InterPro" id="IPR035906">
    <property type="entry name" value="MetI-like_sf"/>
</dbReference>
<evidence type="ECO:0000256" key="3">
    <source>
        <dbReference type="ARBA" id="ARBA00022475"/>
    </source>
</evidence>
<evidence type="ECO:0000256" key="6">
    <source>
        <dbReference type="ARBA" id="ARBA00022989"/>
    </source>
</evidence>
<dbReference type="PANTHER" id="PTHR43357:SF3">
    <property type="entry name" value="FE(3+)-TRANSPORT SYSTEM PERMEASE PROTEIN FBPB 2"/>
    <property type="match status" value="1"/>
</dbReference>
<organism evidence="10 11">
    <name type="scientific">Sinomonas flava</name>
    <dbReference type="NCBI Taxonomy" id="496857"/>
    <lineage>
        <taxon>Bacteria</taxon>
        <taxon>Bacillati</taxon>
        <taxon>Actinomycetota</taxon>
        <taxon>Actinomycetes</taxon>
        <taxon>Micrococcales</taxon>
        <taxon>Micrococcaceae</taxon>
        <taxon>Sinomonas</taxon>
    </lineage>
</organism>
<evidence type="ECO:0000256" key="7">
    <source>
        <dbReference type="ARBA" id="ARBA00023136"/>
    </source>
</evidence>
<dbReference type="Proteomes" id="UP001500432">
    <property type="component" value="Unassembled WGS sequence"/>
</dbReference>
<gene>
    <name evidence="10" type="ORF">GCM10009849_26460</name>
</gene>
<feature type="transmembrane region" description="Helical" evidence="8">
    <location>
        <begin position="115"/>
        <end position="136"/>
    </location>
</feature>
<feature type="domain" description="ABC transmembrane type-1" evidence="9">
    <location>
        <begin position="333"/>
        <end position="523"/>
    </location>
</feature>
<keyword evidence="4" id="KW-0997">Cell inner membrane</keyword>
<keyword evidence="5 8" id="KW-0812">Transmembrane</keyword>
<evidence type="ECO:0000256" key="2">
    <source>
        <dbReference type="ARBA" id="ARBA00022448"/>
    </source>
</evidence>
<dbReference type="CDD" id="cd06261">
    <property type="entry name" value="TM_PBP2"/>
    <property type="match status" value="2"/>
</dbReference>
<feature type="transmembrane region" description="Helical" evidence="8">
    <location>
        <begin position="82"/>
        <end position="103"/>
    </location>
</feature>
<comment type="caution">
    <text evidence="10">The sequence shown here is derived from an EMBL/GenBank/DDBJ whole genome shotgun (WGS) entry which is preliminary data.</text>
</comment>
<dbReference type="PROSITE" id="PS50928">
    <property type="entry name" value="ABC_TM1"/>
    <property type="match status" value="2"/>
</dbReference>
<evidence type="ECO:0000256" key="1">
    <source>
        <dbReference type="ARBA" id="ARBA00004429"/>
    </source>
</evidence>
<feature type="transmembrane region" description="Helical" evidence="8">
    <location>
        <begin position="451"/>
        <end position="472"/>
    </location>
</feature>
<evidence type="ECO:0000313" key="11">
    <source>
        <dbReference type="Proteomes" id="UP001500432"/>
    </source>
</evidence>
<feature type="transmembrane region" description="Helical" evidence="8">
    <location>
        <begin position="337"/>
        <end position="359"/>
    </location>
</feature>
<dbReference type="Gene3D" id="1.10.3720.10">
    <property type="entry name" value="MetI-like"/>
    <property type="match status" value="2"/>
</dbReference>
<feature type="transmembrane region" description="Helical" evidence="8">
    <location>
        <begin position="505"/>
        <end position="524"/>
    </location>
</feature>
<evidence type="ECO:0000256" key="4">
    <source>
        <dbReference type="ARBA" id="ARBA00022519"/>
    </source>
</evidence>
<feature type="domain" description="ABC transmembrane type-1" evidence="9">
    <location>
        <begin position="78"/>
        <end position="263"/>
    </location>
</feature>
<comment type="similarity">
    <text evidence="8">Belongs to the binding-protein-dependent transport system permease family.</text>
</comment>
<dbReference type="InterPro" id="IPR000515">
    <property type="entry name" value="MetI-like"/>
</dbReference>
<dbReference type="RefSeq" id="WP_344300224.1">
    <property type="nucleotide sequence ID" value="NZ_BAAAQW010000007.1"/>
</dbReference>
<feature type="transmembrane region" description="Helical" evidence="8">
    <location>
        <begin position="371"/>
        <end position="393"/>
    </location>
</feature>
<evidence type="ECO:0000259" key="9">
    <source>
        <dbReference type="PROSITE" id="PS50928"/>
    </source>
</evidence>
<sequence>MATLPAPLIPAAPAAAGGARTTAGEGKRSRPPLGVVLLCCLIAAASLIPLGFVVVMTVATGWDTAVALIVRPRTLELLGNTLLLAAITVPLCVVIGVGGAWLVERTRLRGNRIWAVLLAAPLAIPAFVNSYAWVSAVPGLEGIFSGVLIATLSYYPLVYIPAAATLSRLDPAMEQSAASLGLGAWRVFFRVVLPQLRIAVAGGALLVALHLLAEYGAFAMIRFDTFTTAIMEQYRSTFNGTAGNMLASVLVAVCLVFLLAEARLRGNARYARIGSGAQATPTRLPLGTWQPLAQAALAAVAVLAVGVPLWIVGRWALAGGARIWETSELAGALGSSLWLGLLGAIVTTVAAFPLAFLAVRFPGWLSRALELSNYVTSSMPGIVLALAFVTVALRAVPGVYQSTGLLIAAYVLLFLPRALVNLRAGLAQAPKELEEAAQALGRPPIMAFVRVTLRLAAPAAAGGAALVFLAVVNELTATLLLSPIGTKTLATEFWSLSSEIDYMGAAPYALLMIALSAPMTYLLFQQSKKAAGQ</sequence>
<feature type="transmembrane region" description="Helical" evidence="8">
    <location>
        <begin position="198"/>
        <end position="221"/>
    </location>
</feature>
<keyword evidence="11" id="KW-1185">Reference proteome</keyword>
<keyword evidence="7 8" id="KW-0472">Membrane</keyword>
<feature type="transmembrane region" description="Helical" evidence="8">
    <location>
        <begin position="241"/>
        <end position="260"/>
    </location>
</feature>
<reference evidence="11" key="1">
    <citation type="journal article" date="2019" name="Int. J. Syst. Evol. Microbiol.">
        <title>The Global Catalogue of Microorganisms (GCM) 10K type strain sequencing project: providing services to taxonomists for standard genome sequencing and annotation.</title>
        <authorList>
            <consortium name="The Broad Institute Genomics Platform"/>
            <consortium name="The Broad Institute Genome Sequencing Center for Infectious Disease"/>
            <person name="Wu L."/>
            <person name="Ma J."/>
        </authorList>
    </citation>
    <scope>NUCLEOTIDE SEQUENCE [LARGE SCALE GENOMIC DNA]</scope>
    <source>
        <strain evidence="11">JCM 16034</strain>
    </source>
</reference>
<feature type="transmembrane region" description="Helical" evidence="8">
    <location>
        <begin position="399"/>
        <end position="420"/>
    </location>
</feature>
<feature type="transmembrane region" description="Helical" evidence="8">
    <location>
        <begin position="292"/>
        <end position="317"/>
    </location>
</feature>
<evidence type="ECO:0000256" key="5">
    <source>
        <dbReference type="ARBA" id="ARBA00022692"/>
    </source>
</evidence>
<protein>
    <submittedName>
        <fullName evidence="10">Iron ABC transporter permease</fullName>
    </submittedName>
</protein>
<proteinExistence type="inferred from homology"/>
<accession>A0ABP5NPP6</accession>
<dbReference type="EMBL" id="BAAAQW010000007">
    <property type="protein sequence ID" value="GAA2201556.1"/>
    <property type="molecule type" value="Genomic_DNA"/>
</dbReference>
<dbReference type="PANTHER" id="PTHR43357">
    <property type="entry name" value="INNER MEMBRANE ABC TRANSPORTER PERMEASE PROTEIN YDCV"/>
    <property type="match status" value="1"/>
</dbReference>
<feature type="transmembrane region" description="Helical" evidence="8">
    <location>
        <begin position="35"/>
        <end position="62"/>
    </location>
</feature>
<evidence type="ECO:0000256" key="8">
    <source>
        <dbReference type="RuleBase" id="RU363032"/>
    </source>
</evidence>
<evidence type="ECO:0000313" key="10">
    <source>
        <dbReference type="EMBL" id="GAA2201556.1"/>
    </source>
</evidence>
<dbReference type="Pfam" id="PF00528">
    <property type="entry name" value="BPD_transp_1"/>
    <property type="match status" value="2"/>
</dbReference>
<keyword evidence="6 8" id="KW-1133">Transmembrane helix</keyword>
<keyword evidence="2 8" id="KW-0813">Transport</keyword>
<dbReference type="SUPFAM" id="SSF161098">
    <property type="entry name" value="MetI-like"/>
    <property type="match status" value="2"/>
</dbReference>